<protein>
    <recommendedName>
        <fullName evidence="5">Flagellar FliJ protein</fullName>
    </recommendedName>
</protein>
<organism evidence="3 4">
    <name type="scientific">Arboricoccus pini</name>
    <dbReference type="NCBI Taxonomy" id="1963835"/>
    <lineage>
        <taxon>Bacteria</taxon>
        <taxon>Pseudomonadati</taxon>
        <taxon>Pseudomonadota</taxon>
        <taxon>Alphaproteobacteria</taxon>
        <taxon>Geminicoccales</taxon>
        <taxon>Geminicoccaceae</taxon>
        <taxon>Arboricoccus</taxon>
    </lineage>
</organism>
<dbReference type="AlphaFoldDB" id="A0A212RBK1"/>
<keyword evidence="1" id="KW-0175">Coiled coil</keyword>
<evidence type="ECO:0000313" key="3">
    <source>
        <dbReference type="EMBL" id="SNB69543.1"/>
    </source>
</evidence>
<feature type="coiled-coil region" evidence="1">
    <location>
        <begin position="72"/>
        <end position="123"/>
    </location>
</feature>
<dbReference type="RefSeq" id="WP_088561587.1">
    <property type="nucleotide sequence ID" value="NZ_FYEH01000007.1"/>
</dbReference>
<evidence type="ECO:0000256" key="2">
    <source>
        <dbReference type="SAM" id="MobiDB-lite"/>
    </source>
</evidence>
<sequence>MKVATLRLLARLSQPELDLARANVRDCELRIEALEAALTADLHALPHEIAISRTAEEVATLGTWLQARQAGRRVAEEMRQELLCEREQLREVMFARHREVKRIETLAERAQRFEDEERRQRAARELDDIATMRHANRQRGRTDEPGR</sequence>
<gene>
    <name evidence="3" type="ORF">SAMN07250955_1074</name>
</gene>
<dbReference type="Proteomes" id="UP000197065">
    <property type="component" value="Unassembled WGS sequence"/>
</dbReference>
<evidence type="ECO:0000256" key="1">
    <source>
        <dbReference type="SAM" id="Coils"/>
    </source>
</evidence>
<accession>A0A212RBK1</accession>
<dbReference type="EMBL" id="FYEH01000007">
    <property type="protein sequence ID" value="SNB69543.1"/>
    <property type="molecule type" value="Genomic_DNA"/>
</dbReference>
<keyword evidence="4" id="KW-1185">Reference proteome</keyword>
<proteinExistence type="predicted"/>
<name>A0A212RBK1_9PROT</name>
<evidence type="ECO:0000313" key="4">
    <source>
        <dbReference type="Proteomes" id="UP000197065"/>
    </source>
</evidence>
<reference evidence="3 4" key="1">
    <citation type="submission" date="2017-06" db="EMBL/GenBank/DDBJ databases">
        <authorList>
            <person name="Kim H.J."/>
            <person name="Triplett B.A."/>
        </authorList>
    </citation>
    <scope>NUCLEOTIDE SEQUENCE [LARGE SCALE GENOMIC DNA]</scope>
    <source>
        <strain evidence="3 4">B29T1</strain>
    </source>
</reference>
<feature type="region of interest" description="Disordered" evidence="2">
    <location>
        <begin position="123"/>
        <end position="147"/>
    </location>
</feature>
<evidence type="ECO:0008006" key="5">
    <source>
        <dbReference type="Google" id="ProtNLM"/>
    </source>
</evidence>